<dbReference type="AlphaFoldDB" id="A0A6A2XAR4"/>
<keyword evidence="3" id="KW-0645">Protease</keyword>
<keyword evidence="4 6" id="KW-0378">Hydrolase</keyword>
<proteinExistence type="inferred from homology"/>
<evidence type="ECO:0000256" key="6">
    <source>
        <dbReference type="RuleBase" id="RU361169"/>
    </source>
</evidence>
<organism evidence="9 10">
    <name type="scientific">Hibiscus syriacus</name>
    <name type="common">Rose of Sharon</name>
    <dbReference type="NCBI Taxonomy" id="106335"/>
    <lineage>
        <taxon>Eukaryota</taxon>
        <taxon>Viridiplantae</taxon>
        <taxon>Streptophyta</taxon>
        <taxon>Embryophyta</taxon>
        <taxon>Tracheophyta</taxon>
        <taxon>Spermatophyta</taxon>
        <taxon>Magnoliopsida</taxon>
        <taxon>eudicotyledons</taxon>
        <taxon>Gunneridae</taxon>
        <taxon>Pentapetalae</taxon>
        <taxon>rosids</taxon>
        <taxon>malvids</taxon>
        <taxon>Malvales</taxon>
        <taxon>Malvaceae</taxon>
        <taxon>Malvoideae</taxon>
        <taxon>Hibiscus</taxon>
    </lineage>
</organism>
<dbReference type="InterPro" id="IPR051801">
    <property type="entry name" value="GH28_Enzymes"/>
</dbReference>
<keyword evidence="10" id="KW-1185">Reference proteome</keyword>
<dbReference type="GO" id="GO:0008234">
    <property type="term" value="F:cysteine-type peptidase activity"/>
    <property type="evidence" value="ECO:0007669"/>
    <property type="project" value="InterPro"/>
</dbReference>
<dbReference type="Pfam" id="PF02902">
    <property type="entry name" value="Peptidase_C48"/>
    <property type="match status" value="1"/>
</dbReference>
<feature type="compositionally biased region" description="Basic and acidic residues" evidence="7">
    <location>
        <begin position="362"/>
        <end position="405"/>
    </location>
</feature>
<name>A0A6A2XAR4_HIBSY</name>
<dbReference type="SUPFAM" id="SSF54001">
    <property type="entry name" value="Cysteine proteinases"/>
    <property type="match status" value="1"/>
</dbReference>
<dbReference type="InterPro" id="IPR011050">
    <property type="entry name" value="Pectin_lyase_fold/virulence"/>
</dbReference>
<evidence type="ECO:0000313" key="10">
    <source>
        <dbReference type="Proteomes" id="UP000436088"/>
    </source>
</evidence>
<feature type="region of interest" description="Disordered" evidence="7">
    <location>
        <begin position="354"/>
        <end position="405"/>
    </location>
</feature>
<dbReference type="InterPro" id="IPR000743">
    <property type="entry name" value="Glyco_hydro_28"/>
</dbReference>
<dbReference type="InterPro" id="IPR003653">
    <property type="entry name" value="Peptidase_C48_C"/>
</dbReference>
<dbReference type="Pfam" id="PF00295">
    <property type="entry name" value="Glyco_hydro_28"/>
    <property type="match status" value="1"/>
</dbReference>
<evidence type="ECO:0000256" key="2">
    <source>
        <dbReference type="ARBA" id="ARBA00008834"/>
    </source>
</evidence>
<feature type="domain" description="Ubiquitin-like protease family profile" evidence="8">
    <location>
        <begin position="1027"/>
        <end position="1117"/>
    </location>
</feature>
<evidence type="ECO:0000256" key="7">
    <source>
        <dbReference type="SAM" id="MobiDB-lite"/>
    </source>
</evidence>
<reference evidence="9" key="1">
    <citation type="submission" date="2019-09" db="EMBL/GenBank/DDBJ databases">
        <title>Draft genome information of white flower Hibiscus syriacus.</title>
        <authorList>
            <person name="Kim Y.-M."/>
        </authorList>
    </citation>
    <scope>NUCLEOTIDE SEQUENCE [LARGE SCALE GENOMIC DNA]</scope>
    <source>
        <strain evidence="9">YM2019G1</strain>
    </source>
</reference>
<comment type="similarity">
    <text evidence="2 6">Belongs to the glycosyl hydrolase 28 family.</text>
</comment>
<dbReference type="GO" id="GO:0006508">
    <property type="term" value="P:proteolysis"/>
    <property type="evidence" value="ECO:0007669"/>
    <property type="project" value="UniProtKB-KW"/>
</dbReference>
<evidence type="ECO:0000259" key="8">
    <source>
        <dbReference type="Pfam" id="PF02902"/>
    </source>
</evidence>
<dbReference type="PANTHER" id="PTHR31339:SF3">
    <property type="entry name" value="PECTIN LYASE-LIKE SUPERFAMILY PROTEIN"/>
    <property type="match status" value="1"/>
</dbReference>
<keyword evidence="5 6" id="KW-0326">Glycosidase</keyword>
<dbReference type="InterPro" id="IPR038765">
    <property type="entry name" value="Papain-like_cys_pep_sf"/>
</dbReference>
<dbReference type="GO" id="GO:0004650">
    <property type="term" value="F:polygalacturonase activity"/>
    <property type="evidence" value="ECO:0007669"/>
    <property type="project" value="InterPro"/>
</dbReference>
<comment type="similarity">
    <text evidence="1">Belongs to the peptidase C48 family.</text>
</comment>
<comment type="caution">
    <text evidence="9">The sequence shown here is derived from an EMBL/GenBank/DDBJ whole genome shotgun (WGS) entry which is preliminary data.</text>
</comment>
<feature type="compositionally biased region" description="Basic and acidic residues" evidence="7">
    <location>
        <begin position="673"/>
        <end position="685"/>
    </location>
</feature>
<evidence type="ECO:0000256" key="3">
    <source>
        <dbReference type="ARBA" id="ARBA00022670"/>
    </source>
</evidence>
<dbReference type="SUPFAM" id="SSF51126">
    <property type="entry name" value="Pectin lyase-like"/>
    <property type="match status" value="1"/>
</dbReference>
<accession>A0A6A2XAR4</accession>
<dbReference type="InterPro" id="IPR012334">
    <property type="entry name" value="Pectin_lyas_fold"/>
</dbReference>
<sequence>MLRAGERNDIDKGLRWCRRRKDAQYQGLPESYNRIQHLRRRGGTLLYVPSGVYLTDSFNLTSHMTLYLAQGAVIKATQGAPRRKIYELYSWRWTARCDHHCANGTIDGQGGIWWNMWRQRTLQFTRPNLVEFVNSNGILISNVTFRDSPFWNIHPVYCRFKLQCLYRRLVHFYRDDLVAVKSGWDEYGIAYGRPSSYITIRRVTGTTPFAGIAVGSETSGGVENVLAENIVLYNTGVGVNIKTNIGRGGFIKNITVSQVFMENVRTGIKVAGDTGDHPDNNFNPNALPLVNGVILKNIWGVEVQRAGSMQGLKDAPFTGICLSNVSYQGTTGATPSWKCSDVSGAAIEVSPWPCTELTSPQQDDRPVPHGHGDDDRPLPHCHGHDDLPHGHGHDDGGDDHPHGLDHAFIVGQNHVVAVRNKALVMEAWVQSPETFMETAAVLVTERKQRSPWEVTIYRKKTDPGQRDGSDAGGIIVVEIGPLAREKDGGCGCGLRVGFSFGEEVRDGSWQNRDDSARRYTRHITRPSWLSRVFPDESIEKPNLHVDDMKKLFNKKDGFTRMNDVDVVRVCLLLLLICFRGVRIWKATWTKLSSAFDDRKSLRGDGSKYTLSGFVWAFKIWIFEAFPSMRTYALKSSDDIPRAISWKRKRMLDWEDLIPYATINNPPLPPLREPSPHPEPSPDRPDYTPLQREPSPIPSHHRVSSPPSPHDRRPTKMPRLLSPCSPPPRDESRELRDEVNALREEIGTLRDNDGAWRVEVSTLRGEVAALREMVVSLQNERTDKVDALRRVFLARQSSRIRRRTRAIKSPYTPIVRRHRKKKPDSPIIPQESTPIVEEAPIIPRESPPTVQEATVIVEEVPPTIQEPDSHGVICRILEKPSDVPDMMDSSWLSYELPASTIPVSEEERKQLPDTILDNTLWAKTAVDFYLHERSKGCFTDICKLNDDIYLLLDRSWWGVLLGVEDNGYFDGGHIDAWVSRLLIIRKLKENKRNTRYTIMPTAFNAVHLKNQRDESFALGNGQAKLYPAWWEVDKVFIPVLERNHWLLVELQIPSLKAIVYDSMINYISLADLRDIIKGWSSYLAKYLDAINYWTRSGNKKPKKLNITVSRDETAPQQTKGPRGIVVLSYAWRWTV</sequence>
<dbReference type="Proteomes" id="UP000436088">
    <property type="component" value="Unassembled WGS sequence"/>
</dbReference>
<dbReference type="EMBL" id="VEPZ02001446">
    <property type="protein sequence ID" value="KAE8672372.1"/>
    <property type="molecule type" value="Genomic_DNA"/>
</dbReference>
<feature type="region of interest" description="Disordered" evidence="7">
    <location>
        <begin position="664"/>
        <end position="735"/>
    </location>
</feature>
<dbReference type="GO" id="GO:0005975">
    <property type="term" value="P:carbohydrate metabolic process"/>
    <property type="evidence" value="ECO:0007669"/>
    <property type="project" value="InterPro"/>
</dbReference>
<protein>
    <submittedName>
        <fullName evidence="9">Endo-glucanase 2 family protein</fullName>
    </submittedName>
</protein>
<dbReference type="Gene3D" id="2.160.20.10">
    <property type="entry name" value="Single-stranded right-handed beta-helix, Pectin lyase-like"/>
    <property type="match status" value="2"/>
</dbReference>
<dbReference type="PANTHER" id="PTHR31339">
    <property type="entry name" value="PECTIN LYASE-RELATED"/>
    <property type="match status" value="1"/>
</dbReference>
<evidence type="ECO:0000256" key="4">
    <source>
        <dbReference type="ARBA" id="ARBA00022801"/>
    </source>
</evidence>
<evidence type="ECO:0000256" key="5">
    <source>
        <dbReference type="ARBA" id="ARBA00023295"/>
    </source>
</evidence>
<evidence type="ECO:0000313" key="9">
    <source>
        <dbReference type="EMBL" id="KAE8672372.1"/>
    </source>
</evidence>
<dbReference type="Gene3D" id="3.40.395.10">
    <property type="entry name" value="Adenoviral Proteinase, Chain A"/>
    <property type="match status" value="1"/>
</dbReference>
<gene>
    <name evidence="9" type="ORF">F3Y22_tig00111842pilonHSYRG00006</name>
</gene>
<evidence type="ECO:0000256" key="1">
    <source>
        <dbReference type="ARBA" id="ARBA00005234"/>
    </source>
</evidence>